<feature type="non-terminal residue" evidence="4">
    <location>
        <position position="401"/>
    </location>
</feature>
<dbReference type="Proteomes" id="UP000663823">
    <property type="component" value="Unassembled WGS sequence"/>
</dbReference>
<evidence type="ECO:0000256" key="1">
    <source>
        <dbReference type="ARBA" id="ARBA00022729"/>
    </source>
</evidence>
<comment type="caution">
    <text evidence="4">The sequence shown here is derived from an EMBL/GenBank/DDBJ whole genome shotgun (WGS) entry which is preliminary data.</text>
</comment>
<dbReference type="EMBL" id="CAJOAX010008338">
    <property type="protein sequence ID" value="CAF4030995.1"/>
    <property type="molecule type" value="Genomic_DNA"/>
</dbReference>
<reference evidence="4" key="1">
    <citation type="submission" date="2021-02" db="EMBL/GenBank/DDBJ databases">
        <authorList>
            <person name="Nowell W R."/>
        </authorList>
    </citation>
    <scope>NUCLEOTIDE SEQUENCE</scope>
</reference>
<organism evidence="4 5">
    <name type="scientific">Rotaria sordida</name>
    <dbReference type="NCBI Taxonomy" id="392033"/>
    <lineage>
        <taxon>Eukaryota</taxon>
        <taxon>Metazoa</taxon>
        <taxon>Spiralia</taxon>
        <taxon>Gnathifera</taxon>
        <taxon>Rotifera</taxon>
        <taxon>Eurotatoria</taxon>
        <taxon>Bdelloidea</taxon>
        <taxon>Philodinida</taxon>
        <taxon>Philodinidae</taxon>
        <taxon>Rotaria</taxon>
    </lineage>
</organism>
<dbReference type="InterPro" id="IPR013320">
    <property type="entry name" value="ConA-like_dom_sf"/>
</dbReference>
<feature type="domain" description="LamG-like jellyroll fold" evidence="3">
    <location>
        <begin position="6"/>
        <end position="141"/>
    </location>
</feature>
<keyword evidence="2" id="KW-1015">Disulfide bond</keyword>
<proteinExistence type="predicted"/>
<evidence type="ECO:0000313" key="4">
    <source>
        <dbReference type="EMBL" id="CAF4030995.1"/>
    </source>
</evidence>
<dbReference type="AlphaFoldDB" id="A0A819QFT6"/>
<evidence type="ECO:0000256" key="2">
    <source>
        <dbReference type="ARBA" id="ARBA00023157"/>
    </source>
</evidence>
<feature type="domain" description="LamG-like jellyroll fold" evidence="3">
    <location>
        <begin position="210"/>
        <end position="357"/>
    </location>
</feature>
<dbReference type="SMART" id="SM00560">
    <property type="entry name" value="LamGL"/>
    <property type="match status" value="2"/>
</dbReference>
<name>A0A819QFT6_9BILA</name>
<evidence type="ECO:0000313" key="5">
    <source>
        <dbReference type="Proteomes" id="UP000663823"/>
    </source>
</evidence>
<feature type="non-terminal residue" evidence="4">
    <location>
        <position position="1"/>
    </location>
</feature>
<accession>A0A819QFT6</accession>
<dbReference type="Gene3D" id="2.60.120.200">
    <property type="match status" value="2"/>
</dbReference>
<dbReference type="SUPFAM" id="SSF49899">
    <property type="entry name" value="Concanavalin A-like lectins/glucanases"/>
    <property type="match status" value="2"/>
</dbReference>
<gene>
    <name evidence="4" type="ORF">OTI717_LOCUS30639</name>
</gene>
<dbReference type="Pfam" id="PF13385">
    <property type="entry name" value="Laminin_G_3"/>
    <property type="match status" value="2"/>
</dbReference>
<protein>
    <recommendedName>
        <fullName evidence="3">LamG-like jellyroll fold domain-containing protein</fullName>
    </recommendedName>
</protein>
<sequence length="401" mass="43937">MNFYQQSWTIEFWFLMTASTTPDSCFFGQSVSISNGMELFLQTKNNVLYFGFFGDDTSGTTTIATNTWYHVAWVVDYTNRIRQIYINGYMHANTTNTGYLNVANRTVNVGSCTIGGNAETEVYYSGYLDHLSVTMRVKTACEILQDATLVVYYPFENSIIDQGPNFIMGTLSNSGTTYVSGYVGSYALQLSTTGAYFQVPSLTGLGTSNQGFSIALWVKPSAISGPLVHVSSTTTGYGSWCVPFLGFSSSGQIVANIWTSSGTIVSATGPVLQTTPFWTHIVQTWSTINGLRLYVNGYSYVNITSATSYAASGVQNYLTLGTALNGAACAAGSIQSSGQYLGAIDDFRLYSRELSASEVCQLLYFSILNHEGLRFNVKRELYEDGSDSLHDKQQEISKRSF</sequence>
<keyword evidence="1" id="KW-0732">Signal</keyword>
<evidence type="ECO:0000259" key="3">
    <source>
        <dbReference type="SMART" id="SM00560"/>
    </source>
</evidence>
<dbReference type="InterPro" id="IPR006558">
    <property type="entry name" value="LamG-like"/>
</dbReference>